<dbReference type="Pfam" id="PF01569">
    <property type="entry name" value="PAP2"/>
    <property type="match status" value="1"/>
</dbReference>
<proteinExistence type="inferred from homology"/>
<keyword evidence="2" id="KW-0732">Signal</keyword>
<comment type="similarity">
    <text evidence="1">Belongs to the class A bacterial acid phosphatase family.</text>
</comment>
<dbReference type="InterPro" id="IPR000326">
    <property type="entry name" value="PAP2/HPO"/>
</dbReference>
<dbReference type="InterPro" id="IPR001011">
    <property type="entry name" value="Acid_Pase_classA_bac"/>
</dbReference>
<dbReference type="EC" id="3.1.3.2" evidence="1"/>
<evidence type="ECO:0000313" key="4">
    <source>
        <dbReference type="EMBL" id="GAA0571801.1"/>
    </source>
</evidence>
<dbReference type="PIRSF" id="PIRSF000897">
    <property type="entry name" value="Acid_Ptase_ClsA"/>
    <property type="match status" value="1"/>
</dbReference>
<keyword evidence="5" id="KW-1185">Reference proteome</keyword>
<dbReference type="PRINTS" id="PR00483">
    <property type="entry name" value="BACPHPHTASE"/>
</dbReference>
<feature type="chain" id="PRO_5046100057" description="Acid phosphatase" evidence="2">
    <location>
        <begin position="21"/>
        <end position="261"/>
    </location>
</feature>
<reference evidence="5" key="1">
    <citation type="journal article" date="2019" name="Int. J. Syst. Evol. Microbiol.">
        <title>The Global Catalogue of Microorganisms (GCM) 10K type strain sequencing project: providing services to taxonomists for standard genome sequencing and annotation.</title>
        <authorList>
            <consortium name="The Broad Institute Genomics Platform"/>
            <consortium name="The Broad Institute Genome Sequencing Center for Infectious Disease"/>
            <person name="Wu L."/>
            <person name="Ma J."/>
        </authorList>
    </citation>
    <scope>NUCLEOTIDE SEQUENCE [LARGE SCALE GENOMIC DNA]</scope>
    <source>
        <strain evidence="5">JCM 15089</strain>
    </source>
</reference>
<feature type="signal peptide" evidence="2">
    <location>
        <begin position="1"/>
        <end position="20"/>
    </location>
</feature>
<evidence type="ECO:0000313" key="5">
    <source>
        <dbReference type="Proteomes" id="UP001499951"/>
    </source>
</evidence>
<evidence type="ECO:0000256" key="1">
    <source>
        <dbReference type="PIRNR" id="PIRNR000897"/>
    </source>
</evidence>
<dbReference type="CDD" id="cd03397">
    <property type="entry name" value="PAP2_acid_phosphatase"/>
    <property type="match status" value="1"/>
</dbReference>
<dbReference type="EMBL" id="BAAADD010000005">
    <property type="protein sequence ID" value="GAA0571801.1"/>
    <property type="molecule type" value="Genomic_DNA"/>
</dbReference>
<keyword evidence="1" id="KW-0378">Hydrolase</keyword>
<sequence>MRTITAGLAAGIMLAGLAVAQDVPAHKGYLKPGTVDIMSVLPAGPVAGDARYDADRAIFKATRRYAGSPRWEMATKDVSWKDADMLAGFSCALGATVTPKDVPRILALVHKAGDDTQRETNIAKKANKRSRPFLIDAGEICQPAKELADSYDYPSGHTTGGWTWALVLADVAPGRASQIMARGRAYGESRIVCGAHNSSAVEAGRLSATVTMTSVRATTAYQRDLKKAQAEFKALKKPAPDAALCEAERGLVSLNIFAPAP</sequence>
<dbReference type="RefSeq" id="WP_166934217.1">
    <property type="nucleotide sequence ID" value="NZ_BAAADD010000005.1"/>
</dbReference>
<dbReference type="SMART" id="SM00014">
    <property type="entry name" value="acidPPc"/>
    <property type="match status" value="1"/>
</dbReference>
<evidence type="ECO:0000259" key="3">
    <source>
        <dbReference type="SMART" id="SM00014"/>
    </source>
</evidence>
<feature type="domain" description="Phosphatidic acid phosphatase type 2/haloperoxidase" evidence="3">
    <location>
        <begin position="107"/>
        <end position="216"/>
    </location>
</feature>
<accession>A0ABP3PTC8</accession>
<comment type="catalytic activity">
    <reaction evidence="1">
        <text>a phosphate monoester + H2O = an alcohol + phosphate</text>
        <dbReference type="Rhea" id="RHEA:15017"/>
        <dbReference type="ChEBI" id="CHEBI:15377"/>
        <dbReference type="ChEBI" id="CHEBI:30879"/>
        <dbReference type="ChEBI" id="CHEBI:43474"/>
        <dbReference type="ChEBI" id="CHEBI:67140"/>
        <dbReference type="EC" id="3.1.3.2"/>
    </reaction>
</comment>
<dbReference type="InterPro" id="IPR036938">
    <property type="entry name" value="PAP2/HPO_sf"/>
</dbReference>
<dbReference type="SUPFAM" id="SSF48317">
    <property type="entry name" value="Acid phosphatase/Vanadium-dependent haloperoxidase"/>
    <property type="match status" value="1"/>
</dbReference>
<organism evidence="4 5">
    <name type="scientific">Rhizomicrobium electricum</name>
    <dbReference type="NCBI Taxonomy" id="480070"/>
    <lineage>
        <taxon>Bacteria</taxon>
        <taxon>Pseudomonadati</taxon>
        <taxon>Pseudomonadota</taxon>
        <taxon>Alphaproteobacteria</taxon>
        <taxon>Micropepsales</taxon>
        <taxon>Micropepsaceae</taxon>
        <taxon>Rhizomicrobium</taxon>
    </lineage>
</organism>
<name>A0ABP3PTC8_9PROT</name>
<dbReference type="Proteomes" id="UP001499951">
    <property type="component" value="Unassembled WGS sequence"/>
</dbReference>
<dbReference type="Gene3D" id="1.20.144.10">
    <property type="entry name" value="Phosphatidic acid phosphatase type 2/haloperoxidase"/>
    <property type="match status" value="1"/>
</dbReference>
<gene>
    <name evidence="4" type="ORF">GCM10008942_20640</name>
</gene>
<protein>
    <recommendedName>
        <fullName evidence="1">Acid phosphatase</fullName>
        <ecNumber evidence="1">3.1.3.2</ecNumber>
    </recommendedName>
</protein>
<comment type="caution">
    <text evidence="4">The sequence shown here is derived from an EMBL/GenBank/DDBJ whole genome shotgun (WGS) entry which is preliminary data.</text>
</comment>
<evidence type="ECO:0000256" key="2">
    <source>
        <dbReference type="SAM" id="SignalP"/>
    </source>
</evidence>